<dbReference type="InterPro" id="IPR036167">
    <property type="entry name" value="tRNA_intron_Endo_cat-like_sf"/>
</dbReference>
<dbReference type="InterPro" id="IPR006676">
    <property type="entry name" value="tRNA_splic"/>
</dbReference>
<feature type="region of interest" description="Disordered" evidence="4">
    <location>
        <begin position="1"/>
        <end position="75"/>
    </location>
</feature>
<gene>
    <name evidence="6" type="primary">TSEN2</name>
    <name evidence="6" type="ORF">FJT64_015727</name>
</gene>
<dbReference type="OrthoDB" id="10249562at2759"/>
<keyword evidence="6" id="KW-0378">Hydrolase</keyword>
<proteinExistence type="inferred from homology"/>
<dbReference type="PANTHER" id="PTHR21227">
    <property type="entry name" value="TRNA-SPLICING ENDONUCLEASE SUBUNIT SEN2"/>
    <property type="match status" value="1"/>
</dbReference>
<dbReference type="PANTHER" id="PTHR21227:SF0">
    <property type="entry name" value="TRNA-SPLICING ENDONUCLEASE SUBUNIT SEN2"/>
    <property type="match status" value="1"/>
</dbReference>
<dbReference type="GO" id="GO:0000214">
    <property type="term" value="C:tRNA-intron endonuclease complex"/>
    <property type="evidence" value="ECO:0007669"/>
    <property type="project" value="TreeGrafter"/>
</dbReference>
<evidence type="ECO:0000313" key="7">
    <source>
        <dbReference type="Proteomes" id="UP000440578"/>
    </source>
</evidence>
<name>A0A6A4XGC4_AMPAM</name>
<evidence type="ECO:0000256" key="3">
    <source>
        <dbReference type="ARBA" id="ARBA00034031"/>
    </source>
</evidence>
<feature type="compositionally biased region" description="Low complexity" evidence="4">
    <location>
        <begin position="57"/>
        <end position="74"/>
    </location>
</feature>
<dbReference type="GO" id="GO:0003676">
    <property type="term" value="F:nucleic acid binding"/>
    <property type="evidence" value="ECO:0007669"/>
    <property type="project" value="InterPro"/>
</dbReference>
<evidence type="ECO:0000259" key="5">
    <source>
        <dbReference type="Pfam" id="PF01974"/>
    </source>
</evidence>
<evidence type="ECO:0000256" key="2">
    <source>
        <dbReference type="ARBA" id="ARBA00012573"/>
    </source>
</evidence>
<keyword evidence="6" id="KW-0540">Nuclease</keyword>
<dbReference type="GO" id="GO:0000379">
    <property type="term" value="P:tRNA-type intron splice site recognition and cleavage"/>
    <property type="evidence" value="ECO:0007669"/>
    <property type="project" value="TreeGrafter"/>
</dbReference>
<reference evidence="6 7" key="1">
    <citation type="submission" date="2019-07" db="EMBL/GenBank/DDBJ databases">
        <title>Draft genome assembly of a fouling barnacle, Amphibalanus amphitrite (Darwin, 1854): The first reference genome for Thecostraca.</title>
        <authorList>
            <person name="Kim W."/>
        </authorList>
    </citation>
    <scope>NUCLEOTIDE SEQUENCE [LARGE SCALE GENOMIC DNA]</scope>
    <source>
        <strain evidence="6">SNU_AA5</strain>
        <tissue evidence="6">Soma without cirri and trophi</tissue>
    </source>
</reference>
<dbReference type="Gene3D" id="3.40.1350.10">
    <property type="match status" value="1"/>
</dbReference>
<dbReference type="InterPro" id="IPR011856">
    <property type="entry name" value="tRNA_endonuc-like_dom_sf"/>
</dbReference>
<evidence type="ECO:0000256" key="4">
    <source>
        <dbReference type="SAM" id="MobiDB-lite"/>
    </source>
</evidence>
<keyword evidence="7" id="KW-1185">Reference proteome</keyword>
<evidence type="ECO:0000313" key="6">
    <source>
        <dbReference type="EMBL" id="KAF0313742.1"/>
    </source>
</evidence>
<dbReference type="EC" id="4.6.1.16" evidence="2"/>
<dbReference type="Pfam" id="PF01974">
    <property type="entry name" value="tRNA_int_endo"/>
    <property type="match status" value="1"/>
</dbReference>
<dbReference type="EMBL" id="VIIS01000073">
    <property type="protein sequence ID" value="KAF0313742.1"/>
    <property type="molecule type" value="Genomic_DNA"/>
</dbReference>
<protein>
    <recommendedName>
        <fullName evidence="2">tRNA-intron lyase</fullName>
        <ecNumber evidence="2">4.6.1.16</ecNumber>
    </recommendedName>
</protein>
<organism evidence="6 7">
    <name type="scientific">Amphibalanus amphitrite</name>
    <name type="common">Striped barnacle</name>
    <name type="synonym">Balanus amphitrite</name>
    <dbReference type="NCBI Taxonomy" id="1232801"/>
    <lineage>
        <taxon>Eukaryota</taxon>
        <taxon>Metazoa</taxon>
        <taxon>Ecdysozoa</taxon>
        <taxon>Arthropoda</taxon>
        <taxon>Crustacea</taxon>
        <taxon>Multicrustacea</taxon>
        <taxon>Cirripedia</taxon>
        <taxon>Thoracica</taxon>
        <taxon>Thoracicalcarea</taxon>
        <taxon>Balanomorpha</taxon>
        <taxon>Balanoidea</taxon>
        <taxon>Balanidae</taxon>
        <taxon>Amphibalaninae</taxon>
        <taxon>Amphibalanus</taxon>
    </lineage>
</organism>
<dbReference type="GO" id="GO:0000213">
    <property type="term" value="F:tRNA-intron lyase activity"/>
    <property type="evidence" value="ECO:0007669"/>
    <property type="project" value="UniProtKB-EC"/>
</dbReference>
<dbReference type="CDD" id="cd22363">
    <property type="entry name" value="tRNA-intron_lyase_C"/>
    <property type="match status" value="1"/>
</dbReference>
<dbReference type="GO" id="GO:0005737">
    <property type="term" value="C:cytoplasm"/>
    <property type="evidence" value="ECO:0007669"/>
    <property type="project" value="TreeGrafter"/>
</dbReference>
<comment type="caution">
    <text evidence="6">The sequence shown here is derived from an EMBL/GenBank/DDBJ whole genome shotgun (WGS) entry which is preliminary data.</text>
</comment>
<feature type="domain" description="tRNA intron endonuclease catalytic" evidence="5">
    <location>
        <begin position="130"/>
        <end position="174"/>
    </location>
</feature>
<dbReference type="InterPro" id="IPR006677">
    <property type="entry name" value="tRNA_intron_Endonuc_cat-like"/>
</dbReference>
<dbReference type="Proteomes" id="UP000440578">
    <property type="component" value="Unassembled WGS sequence"/>
</dbReference>
<sequence length="255" mass="27768">MLNGTDRVNDQWYSHRQHQDTKDDAAEPPDVGELPDPDQTAGEDGPAPSPSEDVSRAPSPASDVSGAGASDVSGAGAGPVRRRLVLQSEEVLFLSHALGCVRVTTPSGAELAGERLYRHLAEECGDRHLAARYAAYLDLRGRGWVVRDGLQSGADFVLYRRGPAFYHAALVVTIQVVSADTGRLLPGRNWREADWLYTAGLCRAAEQTAKDVLLVRLLWPSDLGRPADLGYLRRVGVQHTLVRRWTPGRPARTDS</sequence>
<dbReference type="AlphaFoldDB" id="A0A6A4XGC4"/>
<dbReference type="SUPFAM" id="SSF53032">
    <property type="entry name" value="tRNA-intron endonuclease catalytic domain-like"/>
    <property type="match status" value="1"/>
</dbReference>
<accession>A0A6A4XGC4</accession>
<evidence type="ECO:0000256" key="1">
    <source>
        <dbReference type="ARBA" id="ARBA00008078"/>
    </source>
</evidence>
<keyword evidence="6" id="KW-0255">Endonuclease</keyword>
<comment type="similarity">
    <text evidence="1">Belongs to the tRNA-intron endonuclease family.</text>
</comment>
<comment type="catalytic activity">
    <reaction evidence="3">
        <text>pretRNA = a 3'-half-tRNA molecule with a 5'-OH end + a 5'-half-tRNA molecule with a 2',3'-cyclic phosphate end + an intron with a 2',3'-cyclic phosphate and a 5'-hydroxyl terminus.</text>
        <dbReference type="EC" id="4.6.1.16"/>
    </reaction>
</comment>